<evidence type="ECO:0000256" key="3">
    <source>
        <dbReference type="ARBA" id="ARBA00023136"/>
    </source>
</evidence>
<evidence type="ECO:0000256" key="5">
    <source>
        <dbReference type="ARBA" id="ARBA00029447"/>
    </source>
</evidence>
<feature type="transmembrane region" description="Helical" evidence="8">
    <location>
        <begin position="191"/>
        <end position="213"/>
    </location>
</feature>
<evidence type="ECO:0000256" key="6">
    <source>
        <dbReference type="PROSITE-ProRule" id="PRU00284"/>
    </source>
</evidence>
<dbReference type="PANTHER" id="PTHR32089">
    <property type="entry name" value="METHYL-ACCEPTING CHEMOTAXIS PROTEIN MCPB"/>
    <property type="match status" value="1"/>
</dbReference>
<comment type="subcellular location">
    <subcellularLocation>
        <location evidence="1">Cell membrane</location>
    </subcellularLocation>
</comment>
<keyword evidence="2" id="KW-1003">Cell membrane</keyword>
<organism evidence="11 12">
    <name type="scientific">Pullulanibacillus pueri</name>
    <dbReference type="NCBI Taxonomy" id="1437324"/>
    <lineage>
        <taxon>Bacteria</taxon>
        <taxon>Bacillati</taxon>
        <taxon>Bacillota</taxon>
        <taxon>Bacilli</taxon>
        <taxon>Bacillales</taxon>
        <taxon>Sporolactobacillaceae</taxon>
        <taxon>Pullulanibacillus</taxon>
    </lineage>
</organism>
<sequence length="573" mass="63436">MKKLNLERIKWRNISIGWKYSSAFIVTLLLFALSVIIVAIQLNTVSKNIDQVHRRGDRSIELKEMASIFREKDIRIADYIYSNDRQFITQFKQRVDQIATHEKALEPKMDTPEQKQLFNTVKRNSDQIDYLFLNGIVSSVGRKDDQGIAKLRKETQTLREQTTVSLDQLGQIVDNERTTAINNAKSSLNQAVILLITCVIISMLLGGLAIYFITRIIRRRLESVVVLTSQVSQGHLNIEKLNDKSNDEIGQLSGAVNKMKDSLHAMVVEMVQVSDRVSSQSEELSQSSREVKEGSEQVAATMEELASGAENQASSVTTVFEVVSGQNETIYKARTNGEYIEQTSLEVLDMTEEGNRMMQTSVDKMQAIHEIVKTSVEKVSGLAKHSQAITKLVDVIHSIANQTNLLALNAAIEAARAGEHGKGFAVVADEVRQLSEQVSASIDEITTIVNNIQVESSNVTTTLEQGYDQVKEGTDQVNLSGEKFNAINEAVKGMNKQVSEISLVLQQIADNSHTISQSVENVSSISEQAAAGIEETSASVQQTSAAMEEISANSEDLAKQAETLNELVRRFKL</sequence>
<feature type="region of interest" description="Disordered" evidence="7">
    <location>
        <begin position="279"/>
        <end position="298"/>
    </location>
</feature>
<dbReference type="CDD" id="cd06225">
    <property type="entry name" value="HAMP"/>
    <property type="match status" value="1"/>
</dbReference>
<dbReference type="SMART" id="SM00304">
    <property type="entry name" value="HAMP"/>
    <property type="match status" value="1"/>
</dbReference>
<evidence type="ECO:0000256" key="2">
    <source>
        <dbReference type="ARBA" id="ARBA00022475"/>
    </source>
</evidence>
<evidence type="ECO:0000256" key="1">
    <source>
        <dbReference type="ARBA" id="ARBA00004236"/>
    </source>
</evidence>
<comment type="similarity">
    <text evidence="5">Belongs to the methyl-accepting chemotaxis (MCP) protein family.</text>
</comment>
<keyword evidence="8" id="KW-1133">Transmembrane helix</keyword>
<dbReference type="PROSITE" id="PS50111">
    <property type="entry name" value="CHEMOTAXIS_TRANSDUC_2"/>
    <property type="match status" value="1"/>
</dbReference>
<evidence type="ECO:0000313" key="11">
    <source>
        <dbReference type="EMBL" id="GGH81210.1"/>
    </source>
</evidence>
<dbReference type="PANTHER" id="PTHR32089:SF112">
    <property type="entry name" value="LYSOZYME-LIKE PROTEIN-RELATED"/>
    <property type="match status" value="1"/>
</dbReference>
<dbReference type="Pfam" id="PF00015">
    <property type="entry name" value="MCPsignal"/>
    <property type="match status" value="1"/>
</dbReference>
<dbReference type="GO" id="GO:0005886">
    <property type="term" value="C:plasma membrane"/>
    <property type="evidence" value="ECO:0007669"/>
    <property type="project" value="UniProtKB-SubCell"/>
</dbReference>
<dbReference type="InterPro" id="IPR003660">
    <property type="entry name" value="HAMP_dom"/>
</dbReference>
<keyword evidence="3 8" id="KW-0472">Membrane</keyword>
<dbReference type="RefSeq" id="WP_188497147.1">
    <property type="nucleotide sequence ID" value="NZ_BMFV01000012.1"/>
</dbReference>
<dbReference type="InterPro" id="IPR004089">
    <property type="entry name" value="MCPsignal_dom"/>
</dbReference>
<keyword evidence="4 6" id="KW-0807">Transducer</keyword>
<dbReference type="GO" id="GO:0007165">
    <property type="term" value="P:signal transduction"/>
    <property type="evidence" value="ECO:0007669"/>
    <property type="project" value="UniProtKB-KW"/>
</dbReference>
<accession>A0A8J2ZWJ1</accession>
<dbReference type="CDD" id="cd11386">
    <property type="entry name" value="MCP_signal"/>
    <property type="match status" value="1"/>
</dbReference>
<evidence type="ECO:0000256" key="7">
    <source>
        <dbReference type="SAM" id="MobiDB-lite"/>
    </source>
</evidence>
<gene>
    <name evidence="11" type="primary">yvaQ</name>
    <name evidence="11" type="ORF">GCM10007096_18770</name>
</gene>
<feature type="compositionally biased region" description="Low complexity" evidence="7">
    <location>
        <begin position="279"/>
        <end position="288"/>
    </location>
</feature>
<feature type="transmembrane region" description="Helical" evidence="8">
    <location>
        <begin position="20"/>
        <end position="42"/>
    </location>
</feature>
<dbReference type="Proteomes" id="UP000656813">
    <property type="component" value="Unassembled WGS sequence"/>
</dbReference>
<dbReference type="Pfam" id="PF00672">
    <property type="entry name" value="HAMP"/>
    <property type="match status" value="1"/>
</dbReference>
<name>A0A8J2ZWJ1_9BACL</name>
<comment type="caution">
    <text evidence="11">The sequence shown here is derived from an EMBL/GenBank/DDBJ whole genome shotgun (WGS) entry which is preliminary data.</text>
</comment>
<evidence type="ECO:0000256" key="4">
    <source>
        <dbReference type="ARBA" id="ARBA00023224"/>
    </source>
</evidence>
<evidence type="ECO:0000313" key="12">
    <source>
        <dbReference type="Proteomes" id="UP000656813"/>
    </source>
</evidence>
<dbReference type="EMBL" id="BMFV01000012">
    <property type="protein sequence ID" value="GGH81210.1"/>
    <property type="molecule type" value="Genomic_DNA"/>
</dbReference>
<protein>
    <submittedName>
        <fullName evidence="11">Putative sensory transducer protein YvaQ</fullName>
    </submittedName>
</protein>
<evidence type="ECO:0000256" key="8">
    <source>
        <dbReference type="SAM" id="Phobius"/>
    </source>
</evidence>
<feature type="domain" description="HAMP" evidence="10">
    <location>
        <begin position="215"/>
        <end position="268"/>
    </location>
</feature>
<dbReference type="SUPFAM" id="SSF58104">
    <property type="entry name" value="Methyl-accepting chemotaxis protein (MCP) signaling domain"/>
    <property type="match status" value="1"/>
</dbReference>
<evidence type="ECO:0000259" key="9">
    <source>
        <dbReference type="PROSITE" id="PS50111"/>
    </source>
</evidence>
<dbReference type="AlphaFoldDB" id="A0A8J2ZWJ1"/>
<reference evidence="11" key="1">
    <citation type="journal article" date="2014" name="Int. J. Syst. Evol. Microbiol.">
        <title>Complete genome sequence of Corynebacterium casei LMG S-19264T (=DSM 44701T), isolated from a smear-ripened cheese.</title>
        <authorList>
            <consortium name="US DOE Joint Genome Institute (JGI-PGF)"/>
            <person name="Walter F."/>
            <person name="Albersmeier A."/>
            <person name="Kalinowski J."/>
            <person name="Ruckert C."/>
        </authorList>
    </citation>
    <scope>NUCLEOTIDE SEQUENCE</scope>
    <source>
        <strain evidence="11">CGMCC 1.12777</strain>
    </source>
</reference>
<reference evidence="11" key="2">
    <citation type="submission" date="2020-09" db="EMBL/GenBank/DDBJ databases">
        <authorList>
            <person name="Sun Q."/>
            <person name="Zhou Y."/>
        </authorList>
    </citation>
    <scope>NUCLEOTIDE SEQUENCE</scope>
    <source>
        <strain evidence="11">CGMCC 1.12777</strain>
    </source>
</reference>
<dbReference type="Gene3D" id="1.10.287.950">
    <property type="entry name" value="Methyl-accepting chemotaxis protein"/>
    <property type="match status" value="1"/>
</dbReference>
<keyword evidence="12" id="KW-1185">Reference proteome</keyword>
<proteinExistence type="inferred from homology"/>
<dbReference type="SMART" id="SM00283">
    <property type="entry name" value="MA"/>
    <property type="match status" value="1"/>
</dbReference>
<evidence type="ECO:0000259" key="10">
    <source>
        <dbReference type="PROSITE" id="PS50885"/>
    </source>
</evidence>
<feature type="domain" description="Methyl-accepting transducer" evidence="9">
    <location>
        <begin position="287"/>
        <end position="523"/>
    </location>
</feature>
<keyword evidence="8" id="KW-0812">Transmembrane</keyword>
<dbReference type="PROSITE" id="PS50885">
    <property type="entry name" value="HAMP"/>
    <property type="match status" value="1"/>
</dbReference>